<dbReference type="GO" id="GO:0004553">
    <property type="term" value="F:hydrolase activity, hydrolyzing O-glycosyl compounds"/>
    <property type="evidence" value="ECO:0007669"/>
    <property type="project" value="UniProtKB-ARBA"/>
</dbReference>
<organism evidence="3 4">
    <name type="scientific">Aureibaculum marinum</name>
    <dbReference type="NCBI Taxonomy" id="2487930"/>
    <lineage>
        <taxon>Bacteria</taxon>
        <taxon>Pseudomonadati</taxon>
        <taxon>Bacteroidota</taxon>
        <taxon>Flavobacteriia</taxon>
        <taxon>Flavobacteriales</taxon>
        <taxon>Flavobacteriaceae</taxon>
        <taxon>Aureibaculum</taxon>
    </lineage>
</organism>
<dbReference type="GO" id="GO:0005975">
    <property type="term" value="P:carbohydrate metabolic process"/>
    <property type="evidence" value="ECO:0007669"/>
    <property type="project" value="UniProtKB-ARBA"/>
</dbReference>
<dbReference type="SUPFAM" id="SSF49899">
    <property type="entry name" value="Concanavalin A-like lectins/glucanases"/>
    <property type="match status" value="1"/>
</dbReference>
<dbReference type="InterPro" id="IPR014895">
    <property type="entry name" value="Alginate_lyase_2"/>
</dbReference>
<feature type="signal peptide" evidence="1">
    <location>
        <begin position="1"/>
        <end position="25"/>
    </location>
</feature>
<evidence type="ECO:0000313" key="3">
    <source>
        <dbReference type="EMBL" id="RPD93390.1"/>
    </source>
</evidence>
<dbReference type="GO" id="GO:0016829">
    <property type="term" value="F:lyase activity"/>
    <property type="evidence" value="ECO:0007669"/>
    <property type="project" value="UniProtKB-KW"/>
</dbReference>
<proteinExistence type="predicted"/>
<feature type="chain" id="PRO_5018125287" evidence="1">
    <location>
        <begin position="26"/>
        <end position="295"/>
    </location>
</feature>
<keyword evidence="1" id="KW-0732">Signal</keyword>
<name>A0A3N4NMR7_9FLAO</name>
<sequence length="295" mass="33882">MLKIKCKYRKLVLFLLFIGICSVLNLSCNSDTNEDSEKDVRTDYLLPNIDLSHWKVTLPIGNPTEVEPPDILDYGTNEILKPFFYNDSVNGALVFYTYPGASTANSSYSRTELREQMVPGSNNTNWTFKQGGQIKGVLSVDEISKDSNGDYHKTIVMQIHGRLTDEQRDLIGQKDNNAPPMLKIYWVDGKIRVKTKVLKDVNASDIELLKTDAWSDDKGYTFSEYVGFEKFSLEVKAEEGKMEVTLNEKETIIYNDINIQKWNIFENYFKAGNYLSTTDEGSFSRIKYYELQVYH</sequence>
<dbReference type="InterPro" id="IPR013320">
    <property type="entry name" value="ConA-like_dom_sf"/>
</dbReference>
<dbReference type="Gene3D" id="2.60.120.200">
    <property type="match status" value="1"/>
</dbReference>
<evidence type="ECO:0000259" key="2">
    <source>
        <dbReference type="Pfam" id="PF08787"/>
    </source>
</evidence>
<reference evidence="3 4" key="1">
    <citation type="submission" date="2018-11" db="EMBL/GenBank/DDBJ databases">
        <title>Aureibaculum marinum gen. nov., sp. nov., a member of the family Flavobacteriaceae isolated from the Bohai Sea.</title>
        <authorList>
            <person name="Ji X."/>
        </authorList>
    </citation>
    <scope>NUCLEOTIDE SEQUENCE [LARGE SCALE GENOMIC DNA]</scope>
    <source>
        <strain evidence="3 4">BH-SD17</strain>
    </source>
</reference>
<keyword evidence="3" id="KW-0456">Lyase</keyword>
<comment type="caution">
    <text evidence="3">The sequence shown here is derived from an EMBL/GenBank/DDBJ whole genome shotgun (WGS) entry which is preliminary data.</text>
</comment>
<accession>A0A3N4NMR7</accession>
<gene>
    <name evidence="3" type="ORF">EGM88_12880</name>
</gene>
<dbReference type="AlphaFoldDB" id="A0A3N4NMR7"/>
<dbReference type="RefSeq" id="WP_123898829.1">
    <property type="nucleotide sequence ID" value="NZ_RPFJ01000030.1"/>
</dbReference>
<protein>
    <submittedName>
        <fullName evidence="3">Polysaccharide lyase family 7 protein</fullName>
    </submittedName>
</protein>
<dbReference type="OrthoDB" id="1408636at2"/>
<dbReference type="Pfam" id="PF08787">
    <property type="entry name" value="Alginate_lyase2"/>
    <property type="match status" value="1"/>
</dbReference>
<evidence type="ECO:0000256" key="1">
    <source>
        <dbReference type="SAM" id="SignalP"/>
    </source>
</evidence>
<dbReference type="EMBL" id="RPFJ01000030">
    <property type="protein sequence ID" value="RPD93390.1"/>
    <property type="molecule type" value="Genomic_DNA"/>
</dbReference>
<keyword evidence="4" id="KW-1185">Reference proteome</keyword>
<evidence type="ECO:0000313" key="4">
    <source>
        <dbReference type="Proteomes" id="UP000270856"/>
    </source>
</evidence>
<feature type="domain" description="Alginate lyase 2" evidence="2">
    <location>
        <begin position="49"/>
        <end position="295"/>
    </location>
</feature>
<dbReference type="Proteomes" id="UP000270856">
    <property type="component" value="Unassembled WGS sequence"/>
</dbReference>